<dbReference type="PANTHER" id="PTHR31639">
    <property type="entry name" value="F-BOX PROTEIN-LIKE"/>
    <property type="match status" value="1"/>
</dbReference>
<proteinExistence type="predicted"/>
<dbReference type="Proteomes" id="UP001314170">
    <property type="component" value="Unassembled WGS sequence"/>
</dbReference>
<sequence>MPNMSNSTSACDKISELPSNVMEDILKRLPQKEAMRTSILSTKWRYKWLTVPQLVFEYPCRYKLETSERGKLVIAVYQALLLHRGPLVKFSFSVSDLESCSDINHWLHFLSANDIEDFTLRIWTGKCYKLPGHLYSFQQLRHLNLYNCAFKPPSSFKGFDSLISLEFRKVLFAAERFGIFISNCPLLERMTLEGCPHFYCLRISAPNLKYLSFSGTFDSINLKNAPLLKAVSISMNGMPENARYFKDRKVSNLIEIVSSVPAVENLSVEQQFFKANTKTNAVMEPALEYMRVQDFSDCSLNRLREVKMQLISGVQPELEFMKFLLAESTMLEKMEILPTKEKSINGGFQILRELIRFRRASAKAEIIYLEPDLDGFPF</sequence>
<dbReference type="Gene3D" id="3.80.10.10">
    <property type="entry name" value="Ribonuclease Inhibitor"/>
    <property type="match status" value="1"/>
</dbReference>
<name>A0AAV1R1M4_9ROSI</name>
<reference evidence="2 3" key="1">
    <citation type="submission" date="2024-01" db="EMBL/GenBank/DDBJ databases">
        <authorList>
            <person name="Waweru B."/>
        </authorList>
    </citation>
    <scope>NUCLEOTIDE SEQUENCE [LARGE SCALE GENOMIC DNA]</scope>
</reference>
<dbReference type="AlphaFoldDB" id="A0AAV1R1M4"/>
<dbReference type="InterPro" id="IPR055357">
    <property type="entry name" value="LRR_At1g61320_AtMIF1"/>
</dbReference>
<dbReference type="InterPro" id="IPR036047">
    <property type="entry name" value="F-box-like_dom_sf"/>
</dbReference>
<dbReference type="InterPro" id="IPR032675">
    <property type="entry name" value="LRR_dom_sf"/>
</dbReference>
<dbReference type="Pfam" id="PF08387">
    <property type="entry name" value="FBD"/>
    <property type="match status" value="1"/>
</dbReference>
<dbReference type="SUPFAM" id="SSF81383">
    <property type="entry name" value="F-box domain"/>
    <property type="match status" value="1"/>
</dbReference>
<evidence type="ECO:0000259" key="1">
    <source>
        <dbReference type="PROSITE" id="PS50181"/>
    </source>
</evidence>
<protein>
    <recommendedName>
        <fullName evidence="1">F-box domain-containing protein</fullName>
    </recommendedName>
</protein>
<evidence type="ECO:0000313" key="2">
    <source>
        <dbReference type="EMBL" id="CAK7327897.1"/>
    </source>
</evidence>
<dbReference type="EMBL" id="CAWUPB010000871">
    <property type="protein sequence ID" value="CAK7327897.1"/>
    <property type="molecule type" value="Genomic_DNA"/>
</dbReference>
<dbReference type="InterPro" id="IPR006566">
    <property type="entry name" value="FBD"/>
</dbReference>
<gene>
    <name evidence="2" type="ORF">DCAF_LOCUS5615</name>
</gene>
<dbReference type="Pfam" id="PF23622">
    <property type="entry name" value="LRR_At1g61320_AtMIF1"/>
    <property type="match status" value="1"/>
</dbReference>
<dbReference type="InterPro" id="IPR001810">
    <property type="entry name" value="F-box_dom"/>
</dbReference>
<keyword evidence="3" id="KW-1185">Reference proteome</keyword>
<dbReference type="Pfam" id="PF00646">
    <property type="entry name" value="F-box"/>
    <property type="match status" value="1"/>
</dbReference>
<dbReference type="SMART" id="SM00579">
    <property type="entry name" value="FBD"/>
    <property type="match status" value="1"/>
</dbReference>
<dbReference type="PROSITE" id="PS50181">
    <property type="entry name" value="FBOX"/>
    <property type="match status" value="1"/>
</dbReference>
<comment type="caution">
    <text evidence="2">The sequence shown here is derived from an EMBL/GenBank/DDBJ whole genome shotgun (WGS) entry which is preliminary data.</text>
</comment>
<accession>A0AAV1R1M4</accession>
<dbReference type="SUPFAM" id="SSF52047">
    <property type="entry name" value="RNI-like"/>
    <property type="match status" value="1"/>
</dbReference>
<organism evidence="2 3">
    <name type="scientific">Dovyalis caffra</name>
    <dbReference type="NCBI Taxonomy" id="77055"/>
    <lineage>
        <taxon>Eukaryota</taxon>
        <taxon>Viridiplantae</taxon>
        <taxon>Streptophyta</taxon>
        <taxon>Embryophyta</taxon>
        <taxon>Tracheophyta</taxon>
        <taxon>Spermatophyta</taxon>
        <taxon>Magnoliopsida</taxon>
        <taxon>eudicotyledons</taxon>
        <taxon>Gunneridae</taxon>
        <taxon>Pentapetalae</taxon>
        <taxon>rosids</taxon>
        <taxon>fabids</taxon>
        <taxon>Malpighiales</taxon>
        <taxon>Salicaceae</taxon>
        <taxon>Flacourtieae</taxon>
        <taxon>Dovyalis</taxon>
    </lineage>
</organism>
<evidence type="ECO:0000313" key="3">
    <source>
        <dbReference type="Proteomes" id="UP001314170"/>
    </source>
</evidence>
<dbReference type="PANTHER" id="PTHR31639:SF312">
    <property type="entry name" value="CYCLIN-LIKE F-BOX"/>
    <property type="match status" value="1"/>
</dbReference>
<feature type="domain" description="F-box" evidence="1">
    <location>
        <begin position="11"/>
        <end position="45"/>
    </location>
</feature>